<dbReference type="Proteomes" id="UP001555826">
    <property type="component" value="Unassembled WGS sequence"/>
</dbReference>
<organism evidence="1 2">
    <name type="scientific">Kineococcus endophyticus</name>
    <dbReference type="NCBI Taxonomy" id="1181883"/>
    <lineage>
        <taxon>Bacteria</taxon>
        <taxon>Bacillati</taxon>
        <taxon>Actinomycetota</taxon>
        <taxon>Actinomycetes</taxon>
        <taxon>Kineosporiales</taxon>
        <taxon>Kineosporiaceae</taxon>
        <taxon>Kineococcus</taxon>
    </lineage>
</organism>
<gene>
    <name evidence="1" type="ORF">AB1207_22820</name>
</gene>
<evidence type="ECO:0000313" key="1">
    <source>
        <dbReference type="EMBL" id="MEW9267583.1"/>
    </source>
</evidence>
<protein>
    <submittedName>
        <fullName evidence="1">Uncharacterized protein</fullName>
    </submittedName>
</protein>
<proteinExistence type="predicted"/>
<dbReference type="RefSeq" id="WP_367640991.1">
    <property type="nucleotide sequence ID" value="NZ_JBFNQN010000019.1"/>
</dbReference>
<keyword evidence="2" id="KW-1185">Reference proteome</keyword>
<sequence length="134" mass="12383">MDHVVQVAGPRRGPAARRDAAAVAFGDDEALVVAGMPVQGVQGAGPAEAVHDRDGDVAVAGGGAQGGVGDGAVGVGGGGAGLHGAGVVEGCAQDDGGLVRDDGVGAAGGVVGAGGDEVDEPVVAALTDRAGVVT</sequence>
<reference evidence="1 2" key="1">
    <citation type="submission" date="2024-07" db="EMBL/GenBank/DDBJ databases">
        <authorList>
            <person name="Thanompreechachai J."/>
            <person name="Duangmal K."/>
        </authorList>
    </citation>
    <scope>NUCLEOTIDE SEQUENCE [LARGE SCALE GENOMIC DNA]</scope>
    <source>
        <strain evidence="1 2">KCTC 19886</strain>
    </source>
</reference>
<comment type="caution">
    <text evidence="1">The sequence shown here is derived from an EMBL/GenBank/DDBJ whole genome shotgun (WGS) entry which is preliminary data.</text>
</comment>
<dbReference type="EMBL" id="JBFNQN010000019">
    <property type="protein sequence ID" value="MEW9267583.1"/>
    <property type="molecule type" value="Genomic_DNA"/>
</dbReference>
<evidence type="ECO:0000313" key="2">
    <source>
        <dbReference type="Proteomes" id="UP001555826"/>
    </source>
</evidence>
<name>A0ABV3PD61_9ACTN</name>
<accession>A0ABV3PD61</accession>